<keyword evidence="7 16" id="KW-0285">Flavoprotein</keyword>
<name>A0A926F4E2_9FIRM</name>
<dbReference type="InterPro" id="IPR003170">
    <property type="entry name" value="MurB"/>
</dbReference>
<dbReference type="GO" id="GO:0008360">
    <property type="term" value="P:regulation of cell shape"/>
    <property type="evidence" value="ECO:0007669"/>
    <property type="project" value="UniProtKB-KW"/>
</dbReference>
<comment type="pathway">
    <text evidence="4 16">Cell wall biogenesis; peptidoglycan biosynthesis.</text>
</comment>
<accession>A0A926F4E2</accession>
<dbReference type="GO" id="GO:0008762">
    <property type="term" value="F:UDP-N-acetylmuramate dehydrogenase activity"/>
    <property type="evidence" value="ECO:0007669"/>
    <property type="project" value="UniProtKB-UniRule"/>
</dbReference>
<evidence type="ECO:0000259" key="17">
    <source>
        <dbReference type="PROSITE" id="PS51387"/>
    </source>
</evidence>
<dbReference type="NCBIfam" id="TIGR00179">
    <property type="entry name" value="murB"/>
    <property type="match status" value="1"/>
</dbReference>
<evidence type="ECO:0000313" key="19">
    <source>
        <dbReference type="Proteomes" id="UP000647416"/>
    </source>
</evidence>
<keyword evidence="19" id="KW-1185">Reference proteome</keyword>
<evidence type="ECO:0000256" key="14">
    <source>
        <dbReference type="ARBA" id="ARBA00023316"/>
    </source>
</evidence>
<dbReference type="InterPro" id="IPR016169">
    <property type="entry name" value="FAD-bd_PCMH_sub2"/>
</dbReference>
<evidence type="ECO:0000256" key="2">
    <source>
        <dbReference type="ARBA" id="ARBA00003921"/>
    </source>
</evidence>
<keyword evidence="13 16" id="KW-0131">Cell cycle</keyword>
<comment type="function">
    <text evidence="2 16">Cell wall formation.</text>
</comment>
<dbReference type="GO" id="GO:0005829">
    <property type="term" value="C:cytosol"/>
    <property type="evidence" value="ECO:0007669"/>
    <property type="project" value="TreeGrafter"/>
</dbReference>
<dbReference type="EMBL" id="JACRTE010000001">
    <property type="protein sequence ID" value="MBC8595548.1"/>
    <property type="molecule type" value="Genomic_DNA"/>
</dbReference>
<organism evidence="18 19">
    <name type="scientific">Qingrenia yutianensis</name>
    <dbReference type="NCBI Taxonomy" id="2763676"/>
    <lineage>
        <taxon>Bacteria</taxon>
        <taxon>Bacillati</taxon>
        <taxon>Bacillota</taxon>
        <taxon>Clostridia</taxon>
        <taxon>Eubacteriales</taxon>
        <taxon>Oscillospiraceae</taxon>
        <taxon>Qingrenia</taxon>
    </lineage>
</organism>
<evidence type="ECO:0000256" key="5">
    <source>
        <dbReference type="ARBA" id="ARBA00022490"/>
    </source>
</evidence>
<evidence type="ECO:0000256" key="10">
    <source>
        <dbReference type="ARBA" id="ARBA00022960"/>
    </source>
</evidence>
<feature type="domain" description="FAD-binding PCMH-type" evidence="17">
    <location>
        <begin position="9"/>
        <end position="173"/>
    </location>
</feature>
<keyword evidence="12 16" id="KW-0560">Oxidoreductase</keyword>
<protein>
    <recommendedName>
        <fullName evidence="16">UDP-N-acetylenolpyruvoylglucosamine reductase</fullName>
        <ecNumber evidence="16">1.3.1.98</ecNumber>
    </recommendedName>
    <alternativeName>
        <fullName evidence="16">UDP-N-acetylmuramate dehydrogenase</fullName>
    </alternativeName>
</protein>
<reference evidence="18" key="1">
    <citation type="submission" date="2020-08" db="EMBL/GenBank/DDBJ databases">
        <title>Genome public.</title>
        <authorList>
            <person name="Liu C."/>
            <person name="Sun Q."/>
        </authorList>
    </citation>
    <scope>NUCLEOTIDE SEQUENCE</scope>
    <source>
        <strain evidence="18">NSJ-50</strain>
    </source>
</reference>
<keyword evidence="10 16" id="KW-0133">Cell shape</keyword>
<dbReference type="Pfam" id="PF01565">
    <property type="entry name" value="FAD_binding_4"/>
    <property type="match status" value="1"/>
</dbReference>
<feature type="active site" evidence="16">
    <location>
        <position position="153"/>
    </location>
</feature>
<dbReference type="HAMAP" id="MF_00037">
    <property type="entry name" value="MurB"/>
    <property type="match status" value="1"/>
</dbReference>
<evidence type="ECO:0000256" key="16">
    <source>
        <dbReference type="HAMAP-Rule" id="MF_00037"/>
    </source>
</evidence>
<dbReference type="Gene3D" id="3.30.465.10">
    <property type="match status" value="1"/>
</dbReference>
<keyword evidence="5 16" id="KW-0963">Cytoplasm</keyword>
<dbReference type="PROSITE" id="PS51387">
    <property type="entry name" value="FAD_PCMH"/>
    <property type="match status" value="1"/>
</dbReference>
<evidence type="ECO:0000256" key="7">
    <source>
        <dbReference type="ARBA" id="ARBA00022630"/>
    </source>
</evidence>
<evidence type="ECO:0000256" key="8">
    <source>
        <dbReference type="ARBA" id="ARBA00022827"/>
    </source>
</evidence>
<comment type="catalytic activity">
    <reaction evidence="15 16">
        <text>UDP-N-acetyl-alpha-D-muramate + NADP(+) = UDP-N-acetyl-3-O-(1-carboxyvinyl)-alpha-D-glucosamine + NADPH + H(+)</text>
        <dbReference type="Rhea" id="RHEA:12248"/>
        <dbReference type="ChEBI" id="CHEBI:15378"/>
        <dbReference type="ChEBI" id="CHEBI:57783"/>
        <dbReference type="ChEBI" id="CHEBI:58349"/>
        <dbReference type="ChEBI" id="CHEBI:68483"/>
        <dbReference type="ChEBI" id="CHEBI:70757"/>
        <dbReference type="EC" id="1.3.1.98"/>
    </reaction>
</comment>
<sequence>MKNHTSFKIGGEASFVVLPESTDEIISAVNCAREYDYPVFVIGNGSNLLVDGKGLFGVVIKLGANFSGISVNGETIEAYSGAYLSKIANEAQKNSLGGFEFASGIPGTLGGAVKMNAGAYGGEMKDVVIKTVYLDKNLNLCEKTGGEQMFAYRTSAFCDDDIIIKSYIKLNRKNADEIRAEMLDLNARRKEKQPLNYPSAGSTFKRPEGYFAAKLIDDCGLRGKSIGGAHVSDKHCGFIVNYDNASFDDVINLIDFVKKTVYEKTGVMLCEEVKILKNKD</sequence>
<feature type="active site" description="Proton donor" evidence="16">
    <location>
        <position position="202"/>
    </location>
</feature>
<dbReference type="InterPro" id="IPR036635">
    <property type="entry name" value="MurB_C_sf"/>
</dbReference>
<dbReference type="GO" id="GO:0051301">
    <property type="term" value="P:cell division"/>
    <property type="evidence" value="ECO:0007669"/>
    <property type="project" value="UniProtKB-KW"/>
</dbReference>
<gene>
    <name evidence="16 18" type="primary">murB</name>
    <name evidence="18" type="ORF">H8706_01515</name>
</gene>
<dbReference type="Gene3D" id="3.30.43.10">
    <property type="entry name" value="Uridine Diphospho-n-acetylenolpyruvylglucosamine Reductase, domain 2"/>
    <property type="match status" value="1"/>
</dbReference>
<comment type="subcellular location">
    <subcellularLocation>
        <location evidence="3 16">Cytoplasm</location>
    </subcellularLocation>
</comment>
<dbReference type="EC" id="1.3.1.98" evidence="16"/>
<dbReference type="PANTHER" id="PTHR21071">
    <property type="entry name" value="UDP-N-ACETYLENOLPYRUVOYLGLUCOSAMINE REDUCTASE"/>
    <property type="match status" value="1"/>
</dbReference>
<dbReference type="InterPro" id="IPR016166">
    <property type="entry name" value="FAD-bd_PCMH"/>
</dbReference>
<evidence type="ECO:0000256" key="6">
    <source>
        <dbReference type="ARBA" id="ARBA00022618"/>
    </source>
</evidence>
<dbReference type="PANTHER" id="PTHR21071:SF4">
    <property type="entry name" value="UDP-N-ACETYLENOLPYRUVOYLGLUCOSAMINE REDUCTASE"/>
    <property type="match status" value="1"/>
</dbReference>
<dbReference type="GO" id="GO:0009252">
    <property type="term" value="P:peptidoglycan biosynthetic process"/>
    <property type="evidence" value="ECO:0007669"/>
    <property type="project" value="UniProtKB-UniRule"/>
</dbReference>
<evidence type="ECO:0000256" key="9">
    <source>
        <dbReference type="ARBA" id="ARBA00022857"/>
    </source>
</evidence>
<dbReference type="AlphaFoldDB" id="A0A926F4E2"/>
<feature type="active site" evidence="16">
    <location>
        <position position="272"/>
    </location>
</feature>
<keyword evidence="14 16" id="KW-0961">Cell wall biogenesis/degradation</keyword>
<dbReference type="InterPro" id="IPR016167">
    <property type="entry name" value="FAD-bd_PCMH_sub1"/>
</dbReference>
<evidence type="ECO:0000256" key="11">
    <source>
        <dbReference type="ARBA" id="ARBA00022984"/>
    </source>
</evidence>
<dbReference type="InterPro" id="IPR006094">
    <property type="entry name" value="Oxid_FAD_bind_N"/>
</dbReference>
<dbReference type="SUPFAM" id="SSF56176">
    <property type="entry name" value="FAD-binding/transporter-associated domain-like"/>
    <property type="match status" value="1"/>
</dbReference>
<dbReference type="Gene3D" id="3.90.78.10">
    <property type="entry name" value="UDP-N-acetylenolpyruvoylglucosamine reductase, C-terminal domain"/>
    <property type="match status" value="1"/>
</dbReference>
<evidence type="ECO:0000256" key="12">
    <source>
        <dbReference type="ARBA" id="ARBA00023002"/>
    </source>
</evidence>
<dbReference type="GO" id="GO:0071949">
    <property type="term" value="F:FAD binding"/>
    <property type="evidence" value="ECO:0007669"/>
    <property type="project" value="InterPro"/>
</dbReference>
<comment type="caution">
    <text evidence="18">The sequence shown here is derived from an EMBL/GenBank/DDBJ whole genome shotgun (WGS) entry which is preliminary data.</text>
</comment>
<evidence type="ECO:0000256" key="1">
    <source>
        <dbReference type="ARBA" id="ARBA00001974"/>
    </source>
</evidence>
<dbReference type="InterPro" id="IPR036318">
    <property type="entry name" value="FAD-bd_PCMH-like_sf"/>
</dbReference>
<comment type="cofactor">
    <cofactor evidence="1 16">
        <name>FAD</name>
        <dbReference type="ChEBI" id="CHEBI:57692"/>
    </cofactor>
</comment>
<evidence type="ECO:0000256" key="3">
    <source>
        <dbReference type="ARBA" id="ARBA00004496"/>
    </source>
</evidence>
<evidence type="ECO:0000313" key="18">
    <source>
        <dbReference type="EMBL" id="MBC8595548.1"/>
    </source>
</evidence>
<keyword evidence="9 16" id="KW-0521">NADP</keyword>
<keyword evidence="6 16" id="KW-0132">Cell division</keyword>
<dbReference type="InterPro" id="IPR011601">
    <property type="entry name" value="MurB_C"/>
</dbReference>
<dbReference type="SUPFAM" id="SSF56194">
    <property type="entry name" value="Uridine diphospho-N-Acetylenolpyruvylglucosamine reductase, MurB, C-terminal domain"/>
    <property type="match status" value="1"/>
</dbReference>
<keyword evidence="11 16" id="KW-0573">Peptidoglycan synthesis</keyword>
<keyword evidence="8 16" id="KW-0274">FAD</keyword>
<evidence type="ECO:0000256" key="13">
    <source>
        <dbReference type="ARBA" id="ARBA00023306"/>
    </source>
</evidence>
<dbReference type="Pfam" id="PF02873">
    <property type="entry name" value="MurB_C"/>
    <property type="match status" value="1"/>
</dbReference>
<proteinExistence type="inferred from homology"/>
<dbReference type="GO" id="GO:0071555">
    <property type="term" value="P:cell wall organization"/>
    <property type="evidence" value="ECO:0007669"/>
    <property type="project" value="UniProtKB-KW"/>
</dbReference>
<evidence type="ECO:0000256" key="4">
    <source>
        <dbReference type="ARBA" id="ARBA00004752"/>
    </source>
</evidence>
<evidence type="ECO:0000256" key="15">
    <source>
        <dbReference type="ARBA" id="ARBA00048914"/>
    </source>
</evidence>
<dbReference type="Proteomes" id="UP000647416">
    <property type="component" value="Unassembled WGS sequence"/>
</dbReference>
<dbReference type="NCBIfam" id="NF010480">
    <property type="entry name" value="PRK13905.1"/>
    <property type="match status" value="1"/>
</dbReference>
<comment type="similarity">
    <text evidence="16">Belongs to the MurB family.</text>
</comment>